<dbReference type="Gene3D" id="3.90.1150.10">
    <property type="entry name" value="Aspartate Aminotransferase, domain 1"/>
    <property type="match status" value="1"/>
</dbReference>
<gene>
    <name evidence="8" type="ordered locus">CAP2UW1_2031</name>
</gene>
<dbReference type="Gene3D" id="3.40.640.10">
    <property type="entry name" value="Type I PLP-dependent aspartate aminotransferase-like (Major domain)"/>
    <property type="match status" value="1"/>
</dbReference>
<accession>C7RMW0</accession>
<dbReference type="GO" id="GO:0006520">
    <property type="term" value="P:amino acid metabolic process"/>
    <property type="evidence" value="ECO:0007669"/>
    <property type="project" value="InterPro"/>
</dbReference>
<keyword evidence="4 6" id="KW-0663">Pyridoxal phosphate</keyword>
<evidence type="ECO:0000256" key="1">
    <source>
        <dbReference type="ARBA" id="ARBA00001933"/>
    </source>
</evidence>
<evidence type="ECO:0000256" key="7">
    <source>
        <dbReference type="RuleBase" id="RU000382"/>
    </source>
</evidence>
<proteinExistence type="inferred from homology"/>
<dbReference type="HOGENOM" id="CLU_011856_0_4_4"/>
<feature type="modified residue" description="N6-(pyridoxal phosphate)lysine" evidence="6">
    <location>
        <position position="302"/>
    </location>
</feature>
<dbReference type="GO" id="GO:0019752">
    <property type="term" value="P:carboxylic acid metabolic process"/>
    <property type="evidence" value="ECO:0007669"/>
    <property type="project" value="InterPro"/>
</dbReference>
<evidence type="ECO:0000256" key="5">
    <source>
        <dbReference type="ARBA" id="ARBA00023239"/>
    </source>
</evidence>
<dbReference type="InterPro" id="IPR002129">
    <property type="entry name" value="PyrdxlP-dep_de-COase"/>
</dbReference>
<dbReference type="KEGG" id="app:CAP2UW1_2031"/>
<dbReference type="SUPFAM" id="SSF53383">
    <property type="entry name" value="PLP-dependent transferases"/>
    <property type="match status" value="1"/>
</dbReference>
<keyword evidence="3" id="KW-0210">Decarboxylase</keyword>
<reference evidence="8" key="1">
    <citation type="submission" date="2009-08" db="EMBL/GenBank/DDBJ databases">
        <authorList>
            <consortium name="US DOE Joint Genome Institute"/>
            <person name="Lucas S."/>
            <person name="Copeland A."/>
            <person name="Lapidus A."/>
            <person name="Glavina del Rio T."/>
            <person name="Dalin E."/>
            <person name="Tice H."/>
            <person name="Bruce D."/>
            <person name="Barry K."/>
            <person name="Pitluck S."/>
            <person name="Lowry S."/>
            <person name="Larimer F."/>
            <person name="Land M."/>
            <person name="Hauser L."/>
            <person name="Kyrpides N."/>
            <person name="Ivanova N."/>
            <person name="McMahon K.D."/>
            <person name="Hugenholtz P."/>
        </authorList>
    </citation>
    <scope>NUCLEOTIDE SEQUENCE</scope>
    <source>
        <strain evidence="8">UW-1</strain>
    </source>
</reference>
<evidence type="ECO:0000256" key="4">
    <source>
        <dbReference type="ARBA" id="ARBA00022898"/>
    </source>
</evidence>
<comment type="similarity">
    <text evidence="2 7">Belongs to the group II decarboxylase family.</text>
</comment>
<evidence type="ECO:0000256" key="2">
    <source>
        <dbReference type="ARBA" id="ARBA00009533"/>
    </source>
</evidence>
<dbReference type="InterPro" id="IPR015424">
    <property type="entry name" value="PyrdxlP-dep_Trfase"/>
</dbReference>
<dbReference type="PANTHER" id="PTHR11999">
    <property type="entry name" value="GROUP II PYRIDOXAL-5-PHOSPHATE DECARBOXYLASE"/>
    <property type="match status" value="1"/>
</dbReference>
<dbReference type="OrthoDB" id="9803665at2"/>
<dbReference type="InterPro" id="IPR015421">
    <property type="entry name" value="PyrdxlP-dep_Trfase_major"/>
</dbReference>
<dbReference type="eggNOG" id="COG0076">
    <property type="taxonomic scope" value="Bacteria"/>
</dbReference>
<dbReference type="GO" id="GO:0016831">
    <property type="term" value="F:carboxy-lyase activity"/>
    <property type="evidence" value="ECO:0007669"/>
    <property type="project" value="UniProtKB-KW"/>
</dbReference>
<dbReference type="Pfam" id="PF00282">
    <property type="entry name" value="Pyridoxal_deC"/>
    <property type="match status" value="1"/>
</dbReference>
<name>C7RMW0_ACCRE</name>
<organism evidence="8">
    <name type="scientific">Accumulibacter regalis</name>
    <dbReference type="NCBI Taxonomy" id="522306"/>
    <lineage>
        <taxon>Bacteria</taxon>
        <taxon>Pseudomonadati</taxon>
        <taxon>Pseudomonadota</taxon>
        <taxon>Betaproteobacteria</taxon>
        <taxon>Candidatus Accumulibacter</taxon>
    </lineage>
</organism>
<evidence type="ECO:0000313" key="8">
    <source>
        <dbReference type="EMBL" id="ACV35327.1"/>
    </source>
</evidence>
<dbReference type="InterPro" id="IPR015422">
    <property type="entry name" value="PyrdxlP-dep_Trfase_small"/>
</dbReference>
<dbReference type="AlphaFoldDB" id="C7RMW0"/>
<dbReference type="PRINTS" id="PR00800">
    <property type="entry name" value="YHDCRBOXLASE"/>
</dbReference>
<dbReference type="PANTHER" id="PTHR11999:SF70">
    <property type="entry name" value="MIP05841P"/>
    <property type="match status" value="1"/>
</dbReference>
<evidence type="ECO:0000256" key="3">
    <source>
        <dbReference type="ARBA" id="ARBA00022793"/>
    </source>
</evidence>
<protein>
    <submittedName>
        <fullName evidence="8">Pyridoxal-dependent decarboxylase</fullName>
    </submittedName>
</protein>
<keyword evidence="5 7" id="KW-0456">Lyase</keyword>
<dbReference type="STRING" id="522306.CAP2UW1_2031"/>
<comment type="cofactor">
    <cofactor evidence="1 6 7">
        <name>pyridoxal 5'-phosphate</name>
        <dbReference type="ChEBI" id="CHEBI:597326"/>
    </cofactor>
</comment>
<dbReference type="InterPro" id="IPR010977">
    <property type="entry name" value="Aromatic_deC"/>
</dbReference>
<dbReference type="GO" id="GO:0030170">
    <property type="term" value="F:pyridoxal phosphate binding"/>
    <property type="evidence" value="ECO:0007669"/>
    <property type="project" value="InterPro"/>
</dbReference>
<reference evidence="8" key="2">
    <citation type="submission" date="2009-09" db="EMBL/GenBank/DDBJ databases">
        <title>Complete sequence of chromosome of Candidatus Accumulibacter phosphatis clade IIA str. UW-1.</title>
        <authorList>
            <consortium name="US DOE Joint Genome Institute"/>
            <person name="Martin H.G."/>
            <person name="Ivanova N."/>
            <person name="Kunin V."/>
            <person name="Warnecke F."/>
            <person name="Barry K."/>
            <person name="He S."/>
            <person name="Salamov A."/>
            <person name="Szeto E."/>
            <person name="Dalin E."/>
            <person name="Pangilinan J.L."/>
            <person name="Lapidus A."/>
            <person name="Lowry S."/>
            <person name="Kyrpides N.C."/>
            <person name="McMahon K.D."/>
            <person name="Hugenholtz P."/>
        </authorList>
    </citation>
    <scope>NUCLEOTIDE SEQUENCE [LARGE SCALE GENOMIC DNA]</scope>
    <source>
        <strain evidence="8">UW-1</strain>
    </source>
</reference>
<evidence type="ECO:0000256" key="6">
    <source>
        <dbReference type="PIRSR" id="PIRSR602129-50"/>
    </source>
</evidence>
<sequence length="478" mass="49845">MKTANHDPAAVAASEGALQRAHALATAFLSSLPGRSVSHVPAPEEMAAALDEALPEAGSDPAGVVDEWFGRAERGITASPGPRFFGFVTGGVTPAALAGDWLASAIDQNAGLWASSPAAAQTELVVLRWLKELFGLPEQWAGALTSGATMANLVGLISARQWAGRRLGFDAAGDGLAGQPPIVVVASTEIHLSAVKCLGTLGFGRNQVRRARAPGGPVDIAALAALLKEIAGPVIIVGNAGEVNTGHFDDLSALADLRDAHPGGAWLHVDGAFGLFAAASPRLAVLTRGIERADSVAADAHKWLNVPYDSGFAFVRDAGILREAFAAGGAYVVGSDGGWDPFTHVPEMSRRFRGLAAWCALKAFGRAGYRTMIERCVDNAAAFARWVEATPAVELMNPAPLNIVCFRVVRAGLDDAASDDLNRRAVRAIQQDGRAFVTGTAWNGRSAIRAAFDNWRTTLADVTLLQAAVADVAKDLPA</sequence>
<dbReference type="EMBL" id="CP001715">
    <property type="protein sequence ID" value="ACV35327.1"/>
    <property type="molecule type" value="Genomic_DNA"/>
</dbReference>